<sequence>MASNMIEEEIVEAETECDQLKGPQAEPRQYDIIYFNILALLYFHIAGIYGLYVCFLYAMWSSIFWNVLIFVIGNLGVTAGTHRYWSHKAYKATRPLQVFLILAHSVANQYSVARWVRDHRLHHKYSDTDADPYNATRGFFYSHIGWLLVRKHPETGRRRKVIDMSDIYSDPLLKFQDQHSYWFLPLVIFIIPSCIPTLWGESFTNAWHLNMLRYILNMNVIFCVNSFAHLWGLRPYDNHIAPSQSPGVNILTLGEGWHNYHHSFPWDYRSDEFGVRFNFNAWFIDVCAKLGLAYDLRTASVEVIEARAERTGDGSRVKSL</sequence>
<reference evidence="1 2" key="1">
    <citation type="journal article" date="2021" name="Front. Genet.">
        <title>Chromosome-Level Genome Assembly Reveals Significant Gene Expansion in the Toll and IMD Signaling Pathways of Dendrolimus kikuchii.</title>
        <authorList>
            <person name="Zhou J."/>
            <person name="Wu P."/>
            <person name="Xiong Z."/>
            <person name="Liu N."/>
            <person name="Zhao N."/>
            <person name="Ji M."/>
            <person name="Qiu Y."/>
            <person name="Yang B."/>
        </authorList>
    </citation>
    <scope>NUCLEOTIDE SEQUENCE [LARGE SCALE GENOMIC DNA]</scope>
    <source>
        <strain evidence="1">Ann1</strain>
    </source>
</reference>
<name>A0ACC1CEK7_9NEOP</name>
<evidence type="ECO:0000313" key="1">
    <source>
        <dbReference type="EMBL" id="KAJ0170028.1"/>
    </source>
</evidence>
<accession>A0ACC1CEK7</accession>
<proteinExistence type="predicted"/>
<dbReference type="Proteomes" id="UP000824533">
    <property type="component" value="Linkage Group LG29"/>
</dbReference>
<dbReference type="EMBL" id="CM034415">
    <property type="protein sequence ID" value="KAJ0170028.1"/>
    <property type="molecule type" value="Genomic_DNA"/>
</dbReference>
<organism evidence="1 2">
    <name type="scientific">Dendrolimus kikuchii</name>
    <dbReference type="NCBI Taxonomy" id="765133"/>
    <lineage>
        <taxon>Eukaryota</taxon>
        <taxon>Metazoa</taxon>
        <taxon>Ecdysozoa</taxon>
        <taxon>Arthropoda</taxon>
        <taxon>Hexapoda</taxon>
        <taxon>Insecta</taxon>
        <taxon>Pterygota</taxon>
        <taxon>Neoptera</taxon>
        <taxon>Endopterygota</taxon>
        <taxon>Lepidoptera</taxon>
        <taxon>Glossata</taxon>
        <taxon>Ditrysia</taxon>
        <taxon>Bombycoidea</taxon>
        <taxon>Lasiocampidae</taxon>
        <taxon>Dendrolimus</taxon>
    </lineage>
</organism>
<gene>
    <name evidence="1" type="ORF">K1T71_014634</name>
</gene>
<comment type="caution">
    <text evidence="1">The sequence shown here is derived from an EMBL/GenBank/DDBJ whole genome shotgun (WGS) entry which is preliminary data.</text>
</comment>
<evidence type="ECO:0000313" key="2">
    <source>
        <dbReference type="Proteomes" id="UP000824533"/>
    </source>
</evidence>
<protein>
    <submittedName>
        <fullName evidence="1">Uncharacterized protein</fullName>
    </submittedName>
</protein>
<keyword evidence="2" id="KW-1185">Reference proteome</keyword>